<feature type="domain" description="FHA" evidence="2">
    <location>
        <begin position="103"/>
        <end position="156"/>
    </location>
</feature>
<organism evidence="3 4">
    <name type="scientific">Lithohypha guttulata</name>
    <dbReference type="NCBI Taxonomy" id="1690604"/>
    <lineage>
        <taxon>Eukaryota</taxon>
        <taxon>Fungi</taxon>
        <taxon>Dikarya</taxon>
        <taxon>Ascomycota</taxon>
        <taxon>Pezizomycotina</taxon>
        <taxon>Eurotiomycetes</taxon>
        <taxon>Chaetothyriomycetidae</taxon>
        <taxon>Chaetothyriales</taxon>
        <taxon>Trichomeriaceae</taxon>
        <taxon>Lithohypha</taxon>
    </lineage>
</organism>
<feature type="compositionally biased region" description="Low complexity" evidence="1">
    <location>
        <begin position="301"/>
        <end position="316"/>
    </location>
</feature>
<proteinExistence type="predicted"/>
<dbReference type="Proteomes" id="UP001345013">
    <property type="component" value="Unassembled WGS sequence"/>
</dbReference>
<protein>
    <submittedName>
        <fullName evidence="3">Target of SBF</fullName>
    </submittedName>
</protein>
<sequence length="492" mass="53811">MALPAPRQDAEPASVARKKSAASLLPAFEPLSSSPVLPKNLKRSRDMFEGKPSLPTPVPTSSTHILTSSPSKDSLARTLFKTTERTPLGSLPTVRVKGDGTSTKLGRSSQTCDYQLSANRLISRVHVEVTYLPSVGRLDREKLQIMCVGWNGVKVHCQSKVFELRRGAIFSSDMRDAEIMLDIHDSRVILEWPDKPHLGPVSSDEEDLEASPSKKVKPMRRHSTPPSPSPIQNRSMRSILPMSPTPSSQALLPSSPPIPTKAEPPVVEIFEDPETAEPEGAERKGNDATQSTAGKAEPGDQSCETQSSDLSSSQDFSDNDEENDPIILSFGPSGANLLPRMAAVNAGTSPVRSSPIKPPRLPHSEPLKPISSPLQPRSRSVEFDVQSHVTNQLAFSRLSSLPLSTILSHLPHDAQSVSLVDLKELIHATPCIGEVAREGKDAAGKPLENEFYYIPDADDDISRKQAVVNDLRKPGLRACRKQHKQYYWKRPK</sequence>
<dbReference type="CDD" id="cd22699">
    <property type="entry name" value="FHA_PLM2-like"/>
    <property type="match status" value="1"/>
</dbReference>
<feature type="region of interest" description="Disordered" evidence="1">
    <location>
        <begin position="346"/>
        <end position="375"/>
    </location>
</feature>
<evidence type="ECO:0000259" key="2">
    <source>
        <dbReference type="PROSITE" id="PS50006"/>
    </source>
</evidence>
<evidence type="ECO:0000313" key="4">
    <source>
        <dbReference type="Proteomes" id="UP001345013"/>
    </source>
</evidence>
<reference evidence="3 4" key="1">
    <citation type="submission" date="2023-08" db="EMBL/GenBank/DDBJ databases">
        <title>Black Yeasts Isolated from many extreme environments.</title>
        <authorList>
            <person name="Coleine C."/>
            <person name="Stajich J.E."/>
            <person name="Selbmann L."/>
        </authorList>
    </citation>
    <scope>NUCLEOTIDE SEQUENCE [LARGE SCALE GENOMIC DNA]</scope>
    <source>
        <strain evidence="3 4">CCFEE 5885</strain>
    </source>
</reference>
<feature type="region of interest" description="Disordered" evidence="1">
    <location>
        <begin position="193"/>
        <end position="263"/>
    </location>
</feature>
<dbReference type="SUPFAM" id="SSF49879">
    <property type="entry name" value="SMAD/FHA domain"/>
    <property type="match status" value="1"/>
</dbReference>
<dbReference type="InterPro" id="IPR000253">
    <property type="entry name" value="FHA_dom"/>
</dbReference>
<evidence type="ECO:0000256" key="1">
    <source>
        <dbReference type="SAM" id="MobiDB-lite"/>
    </source>
</evidence>
<feature type="region of interest" description="Disordered" evidence="1">
    <location>
        <begin position="87"/>
        <end position="107"/>
    </location>
</feature>
<feature type="region of interest" description="Disordered" evidence="1">
    <location>
        <begin position="275"/>
        <end position="331"/>
    </location>
</feature>
<accession>A0ABR0KLD9</accession>
<evidence type="ECO:0000313" key="3">
    <source>
        <dbReference type="EMBL" id="KAK5099627.1"/>
    </source>
</evidence>
<name>A0ABR0KLD9_9EURO</name>
<keyword evidence="4" id="KW-1185">Reference proteome</keyword>
<dbReference type="EMBL" id="JAVRRG010000009">
    <property type="protein sequence ID" value="KAK5099627.1"/>
    <property type="molecule type" value="Genomic_DNA"/>
</dbReference>
<feature type="region of interest" description="Disordered" evidence="1">
    <location>
        <begin position="1"/>
        <end position="21"/>
    </location>
</feature>
<feature type="compositionally biased region" description="Basic residues" evidence="1">
    <location>
        <begin position="214"/>
        <end position="223"/>
    </location>
</feature>
<comment type="caution">
    <text evidence="3">The sequence shown here is derived from an EMBL/GenBank/DDBJ whole genome shotgun (WGS) entry which is preliminary data.</text>
</comment>
<dbReference type="InterPro" id="IPR008984">
    <property type="entry name" value="SMAD_FHA_dom_sf"/>
</dbReference>
<dbReference type="PROSITE" id="PS50006">
    <property type="entry name" value="FHA_DOMAIN"/>
    <property type="match status" value="1"/>
</dbReference>
<gene>
    <name evidence="3" type="primary">TOS4</name>
    <name evidence="3" type="ORF">LTR24_001286</name>
</gene>
<feature type="region of interest" description="Disordered" evidence="1">
    <location>
        <begin position="46"/>
        <end position="71"/>
    </location>
</feature>